<keyword evidence="4" id="KW-1185">Reference proteome</keyword>
<gene>
    <name evidence="3" type="ORF">JQ615_40870</name>
</gene>
<feature type="domain" description="Spore protein YkvP/CgeB glycosyl transferase-like" evidence="2">
    <location>
        <begin position="206"/>
        <end position="353"/>
    </location>
</feature>
<evidence type="ECO:0000259" key="2">
    <source>
        <dbReference type="Pfam" id="PF13524"/>
    </source>
</evidence>
<dbReference type="InterPro" id="IPR055259">
    <property type="entry name" value="YkvP/CgeB_Glyco_trans-like"/>
</dbReference>
<dbReference type="Pfam" id="PF13439">
    <property type="entry name" value="Glyco_transf_4"/>
    <property type="match status" value="1"/>
</dbReference>
<evidence type="ECO:0000313" key="4">
    <source>
        <dbReference type="Proteomes" id="UP001315278"/>
    </source>
</evidence>
<evidence type="ECO:0000313" key="3">
    <source>
        <dbReference type="EMBL" id="MBR0801701.1"/>
    </source>
</evidence>
<sequence length="367" mass="40452">MKICMLSSVHSADDIRIVEKEARSLAGYGHAVTVVARPPGPRDNGDIEFKLTNLPKVSRWKRPWVVGRAAAELARSTNADVIQFHDPELIPFALMLRRRGFTVIYDVHEDVPADIYSKTWIPSWMQPLVSRGTEWVERATAQRFDAIVAATPTIADRFSRYGASVTLVRNSVNLDEFIEPTRDTNRKRQAVYVGHISFNRGLVEMVESCDAVQLPLVLAGSIGAAEADWLRKSSANVAHRGKIGRFEIATLLNESLIGLCLFHPEPNHLHAMPTKIFEYMAAGLPVITSDLPKSKEIVEAAGCGFAVSLKDKLGLMEKLSLLATDQQRAIELGLAGRAAVGKTYNWKHDAAELNKLYSAIVPCLAGT</sequence>
<dbReference type="PANTHER" id="PTHR45947:SF3">
    <property type="entry name" value="SULFOQUINOVOSYL TRANSFERASE SQD2"/>
    <property type="match status" value="1"/>
</dbReference>
<accession>A0ABS5FYA8</accession>
<dbReference type="EMBL" id="JAFCJH010000098">
    <property type="protein sequence ID" value="MBR0801701.1"/>
    <property type="molecule type" value="Genomic_DNA"/>
</dbReference>
<comment type="caution">
    <text evidence="3">The sequence shown here is derived from an EMBL/GenBank/DDBJ whole genome shotgun (WGS) entry which is preliminary data.</text>
</comment>
<dbReference type="SUPFAM" id="SSF53756">
    <property type="entry name" value="UDP-Glycosyltransferase/glycogen phosphorylase"/>
    <property type="match status" value="1"/>
</dbReference>
<feature type="domain" description="Glycosyltransferase subfamily 4-like N-terminal" evidence="1">
    <location>
        <begin position="19"/>
        <end position="175"/>
    </location>
</feature>
<name>A0ABS5FYA8_9BRAD</name>
<organism evidence="3 4">
    <name type="scientific">Bradyrhizobium jicamae</name>
    <dbReference type="NCBI Taxonomy" id="280332"/>
    <lineage>
        <taxon>Bacteria</taxon>
        <taxon>Pseudomonadati</taxon>
        <taxon>Pseudomonadota</taxon>
        <taxon>Alphaproteobacteria</taxon>
        <taxon>Hyphomicrobiales</taxon>
        <taxon>Nitrobacteraceae</taxon>
        <taxon>Bradyrhizobium</taxon>
    </lineage>
</organism>
<dbReference type="Proteomes" id="UP001315278">
    <property type="component" value="Unassembled WGS sequence"/>
</dbReference>
<proteinExistence type="predicted"/>
<protein>
    <submittedName>
        <fullName evidence="3">Glycosyltransferase</fullName>
    </submittedName>
</protein>
<dbReference type="InterPro" id="IPR028098">
    <property type="entry name" value="Glyco_trans_4-like_N"/>
</dbReference>
<dbReference type="PANTHER" id="PTHR45947">
    <property type="entry name" value="SULFOQUINOVOSYL TRANSFERASE SQD2"/>
    <property type="match status" value="1"/>
</dbReference>
<dbReference type="Pfam" id="PF13524">
    <property type="entry name" value="Glyco_trans_1_2"/>
    <property type="match status" value="1"/>
</dbReference>
<dbReference type="InterPro" id="IPR050194">
    <property type="entry name" value="Glycosyltransferase_grp1"/>
</dbReference>
<evidence type="ECO:0000259" key="1">
    <source>
        <dbReference type="Pfam" id="PF13439"/>
    </source>
</evidence>
<dbReference type="Gene3D" id="3.40.50.2000">
    <property type="entry name" value="Glycogen Phosphorylase B"/>
    <property type="match status" value="2"/>
</dbReference>
<dbReference type="RefSeq" id="WP_212495633.1">
    <property type="nucleotide sequence ID" value="NZ_JAFCJH010000098.1"/>
</dbReference>
<reference evidence="4" key="1">
    <citation type="journal article" date="2021" name="ISME J.">
        <title>Evolutionary origin and ecological implication of a unique nif island in free-living Bradyrhizobium lineages.</title>
        <authorList>
            <person name="Tao J."/>
        </authorList>
    </citation>
    <scope>NUCLEOTIDE SEQUENCE [LARGE SCALE GENOMIC DNA]</scope>
    <source>
        <strain evidence="4">SZCCT0434</strain>
    </source>
</reference>